<dbReference type="GO" id="GO:0008236">
    <property type="term" value="F:serine-type peptidase activity"/>
    <property type="evidence" value="ECO:0007669"/>
    <property type="project" value="UniProtKB-KW"/>
</dbReference>
<dbReference type="Gene3D" id="3.90.226.10">
    <property type="entry name" value="2-enoyl-CoA Hydratase, Chain A, domain 1"/>
    <property type="match status" value="1"/>
</dbReference>
<dbReference type="InterPro" id="IPR029045">
    <property type="entry name" value="ClpP/crotonase-like_dom_sf"/>
</dbReference>
<dbReference type="CDD" id="cd06782">
    <property type="entry name" value="cpPDZ_CPP-like"/>
    <property type="match status" value="1"/>
</dbReference>
<reference evidence="9 10" key="1">
    <citation type="submission" date="2019-02" db="EMBL/GenBank/DDBJ databases">
        <title>Genomic Encyclopedia of Type Strains, Phase IV (KMG-IV): sequencing the most valuable type-strain genomes for metagenomic binning, comparative biology and taxonomic classification.</title>
        <authorList>
            <person name="Goeker M."/>
        </authorList>
    </citation>
    <scope>NUCLEOTIDE SEQUENCE [LARGE SCALE GENOMIC DNA]</scope>
    <source>
        <strain evidence="9 10">DSM 105135</strain>
    </source>
</reference>
<keyword evidence="3 5" id="KW-0378">Hydrolase</keyword>
<dbReference type="GO" id="GO:0004175">
    <property type="term" value="F:endopeptidase activity"/>
    <property type="evidence" value="ECO:0007669"/>
    <property type="project" value="TreeGrafter"/>
</dbReference>
<dbReference type="InterPro" id="IPR004447">
    <property type="entry name" value="Peptidase_S41A"/>
</dbReference>
<gene>
    <name evidence="9" type="ORF">EV700_1846</name>
</gene>
<dbReference type="Pfam" id="PF17804">
    <property type="entry name" value="TSP_NTD"/>
    <property type="match status" value="1"/>
</dbReference>
<dbReference type="SUPFAM" id="SSF50156">
    <property type="entry name" value="PDZ domain-like"/>
    <property type="match status" value="1"/>
</dbReference>
<dbReference type="SMART" id="SM00228">
    <property type="entry name" value="PDZ"/>
    <property type="match status" value="1"/>
</dbReference>
<dbReference type="PANTHER" id="PTHR32060:SF22">
    <property type="entry name" value="CARBOXYL-TERMINAL-PROCESSING PEPTIDASE 3, CHLOROPLASTIC"/>
    <property type="match status" value="1"/>
</dbReference>
<dbReference type="InterPro" id="IPR020992">
    <property type="entry name" value="Tail_Prtase_C"/>
</dbReference>
<dbReference type="Proteomes" id="UP000292423">
    <property type="component" value="Unassembled WGS sequence"/>
</dbReference>
<dbReference type="PROSITE" id="PS50106">
    <property type="entry name" value="PDZ"/>
    <property type="match status" value="1"/>
</dbReference>
<comment type="caution">
    <text evidence="9">The sequence shown here is derived from an EMBL/GenBank/DDBJ whole genome shotgun (WGS) entry which is preliminary data.</text>
</comment>
<dbReference type="Pfam" id="PF03572">
    <property type="entry name" value="Peptidase_S41"/>
    <property type="match status" value="1"/>
</dbReference>
<dbReference type="NCBIfam" id="TIGR00225">
    <property type="entry name" value="prc"/>
    <property type="match status" value="1"/>
</dbReference>
<dbReference type="Pfam" id="PF00595">
    <property type="entry name" value="PDZ"/>
    <property type="match status" value="1"/>
</dbReference>
<dbReference type="GO" id="GO:0030288">
    <property type="term" value="C:outer membrane-bounded periplasmic space"/>
    <property type="evidence" value="ECO:0007669"/>
    <property type="project" value="TreeGrafter"/>
</dbReference>
<dbReference type="FunFam" id="3.90.226.10:FF:000090">
    <property type="entry name" value="Tail-specific protease"/>
    <property type="match status" value="1"/>
</dbReference>
<dbReference type="EMBL" id="SHKX01000012">
    <property type="protein sequence ID" value="RZU45039.1"/>
    <property type="molecule type" value="Genomic_DNA"/>
</dbReference>
<feature type="compositionally biased region" description="Basic and acidic residues" evidence="6">
    <location>
        <begin position="672"/>
        <end position="683"/>
    </location>
</feature>
<evidence type="ECO:0000256" key="2">
    <source>
        <dbReference type="ARBA" id="ARBA00022670"/>
    </source>
</evidence>
<dbReference type="GO" id="GO:0007165">
    <property type="term" value="P:signal transduction"/>
    <property type="evidence" value="ECO:0007669"/>
    <property type="project" value="TreeGrafter"/>
</dbReference>
<evidence type="ECO:0000256" key="7">
    <source>
        <dbReference type="SAM" id="SignalP"/>
    </source>
</evidence>
<dbReference type="InterPro" id="IPR040573">
    <property type="entry name" value="TSP_N"/>
</dbReference>
<dbReference type="Gene3D" id="2.30.42.10">
    <property type="match status" value="1"/>
</dbReference>
<feature type="chain" id="PRO_5020403541" evidence="7">
    <location>
        <begin position="28"/>
        <end position="710"/>
    </location>
</feature>
<evidence type="ECO:0000256" key="4">
    <source>
        <dbReference type="ARBA" id="ARBA00022825"/>
    </source>
</evidence>
<dbReference type="PANTHER" id="PTHR32060">
    <property type="entry name" value="TAIL-SPECIFIC PROTEASE"/>
    <property type="match status" value="1"/>
</dbReference>
<accession>A0A4Q7Z5U1</accession>
<sequence length="710" mass="79271">MALLKRKKYVVWAAAFGGAVFFSAVFAKQAAAPAQLQPTADEKKAARSSVILLKHLHYEHRKFNDALSSQVLDRYLKDLDGSRSYFLASDINAFQAYRLTLDDEISRGDLDNVFAIYTRFQKRAVERLDFVLGALEKGVGKVDLENHQVLETKRDNAPWAHNAAELDDLWRKRLAAAVISLRLAGKSDEDIGKLLTKRYQTQLNNLMRTRPDDVFQAFMNSLAESYDPHTEYFSPRTSENFNINMSLSLEGIGAVLQNDDEYTKIVRLVPAGPAEKSKQLAPGDRIVAIAQGNEDFVDVVGWRIDEVVDLIRGPKGSQVRLQVIPAGAADEHQTKVVNIVRNTIKLEEQAAQKRIVEITRNDRKYRIGVIKLPTFYADFQGMQSGDPNYRSTTRDVRRLIDELKAEKIDGMVLDLRNNGGGSLTEANSLVGLFIETGPTVQIRSANGDVEVMGDSDPSVEYDGPLVVMVNRLSASAAEIFAGAIQDYGRGLIVGSTSFGKGTVQSLRDLNYGQLKVTEAKFYRISGASTQHKGVEPDVTFPNIYDNTDIGESALQNALPWDTIPPARYLPYTGYSKQLTRLRLLSQQRQNADPDFKFLNAQITLADALKKDTVISLNEKERRKEQDELDQKRLVIENARRKEKGQELLKTWREAEKANDADGNPDTVDDPDPTAKEKPEDEAYVKEAGQVLLDSLSTPEVKVARSASLHH</sequence>
<dbReference type="InterPro" id="IPR036034">
    <property type="entry name" value="PDZ_sf"/>
</dbReference>
<feature type="region of interest" description="Disordered" evidence="6">
    <location>
        <begin position="653"/>
        <end position="683"/>
    </location>
</feature>
<dbReference type="GO" id="GO:0006508">
    <property type="term" value="P:proteolysis"/>
    <property type="evidence" value="ECO:0007669"/>
    <property type="project" value="UniProtKB-KW"/>
</dbReference>
<evidence type="ECO:0000259" key="8">
    <source>
        <dbReference type="PROSITE" id="PS50106"/>
    </source>
</evidence>
<feature type="signal peptide" evidence="7">
    <location>
        <begin position="1"/>
        <end position="27"/>
    </location>
</feature>
<dbReference type="AlphaFoldDB" id="A0A4Q7Z5U1"/>
<evidence type="ECO:0000313" key="9">
    <source>
        <dbReference type="EMBL" id="RZU45039.1"/>
    </source>
</evidence>
<evidence type="ECO:0000256" key="5">
    <source>
        <dbReference type="RuleBase" id="RU004404"/>
    </source>
</evidence>
<protein>
    <submittedName>
        <fullName evidence="9">S41A family C-terminal processing peptidase-1</fullName>
    </submittedName>
</protein>
<keyword evidence="7" id="KW-0732">Signal</keyword>
<dbReference type="InterPro" id="IPR001478">
    <property type="entry name" value="PDZ"/>
</dbReference>
<keyword evidence="4 5" id="KW-0720">Serine protease</keyword>
<dbReference type="CDD" id="cd07560">
    <property type="entry name" value="Peptidase_S41_CPP"/>
    <property type="match status" value="1"/>
</dbReference>
<feature type="domain" description="PDZ" evidence="8">
    <location>
        <begin position="242"/>
        <end position="312"/>
    </location>
</feature>
<dbReference type="RefSeq" id="WP_130413004.1">
    <property type="nucleotide sequence ID" value="NZ_SHKX01000012.1"/>
</dbReference>
<organism evidence="9 10">
    <name type="scientific">Fluviicoccus keumensis</name>
    <dbReference type="NCBI Taxonomy" id="1435465"/>
    <lineage>
        <taxon>Bacteria</taxon>
        <taxon>Pseudomonadati</taxon>
        <taxon>Pseudomonadota</taxon>
        <taxon>Gammaproteobacteria</taxon>
        <taxon>Moraxellales</taxon>
        <taxon>Moraxellaceae</taxon>
        <taxon>Fluviicoccus</taxon>
    </lineage>
</organism>
<comment type="similarity">
    <text evidence="1 5">Belongs to the peptidase S41A family.</text>
</comment>
<keyword evidence="10" id="KW-1185">Reference proteome</keyword>
<dbReference type="OrthoDB" id="9812068at2"/>
<dbReference type="SMART" id="SM00245">
    <property type="entry name" value="TSPc"/>
    <property type="match status" value="1"/>
</dbReference>
<dbReference type="InterPro" id="IPR005151">
    <property type="entry name" value="Tail-specific_protease"/>
</dbReference>
<evidence type="ECO:0000256" key="1">
    <source>
        <dbReference type="ARBA" id="ARBA00009179"/>
    </source>
</evidence>
<name>A0A4Q7Z5U1_9GAMM</name>
<evidence type="ECO:0000256" key="6">
    <source>
        <dbReference type="SAM" id="MobiDB-lite"/>
    </source>
</evidence>
<proteinExistence type="inferred from homology"/>
<keyword evidence="2 5" id="KW-0645">Protease</keyword>
<dbReference type="SUPFAM" id="SSF52096">
    <property type="entry name" value="ClpP/crotonase"/>
    <property type="match status" value="1"/>
</dbReference>
<evidence type="ECO:0000313" key="10">
    <source>
        <dbReference type="Proteomes" id="UP000292423"/>
    </source>
</evidence>
<dbReference type="Pfam" id="PF11818">
    <property type="entry name" value="DUF3340"/>
    <property type="match status" value="1"/>
</dbReference>
<evidence type="ECO:0000256" key="3">
    <source>
        <dbReference type="ARBA" id="ARBA00022801"/>
    </source>
</evidence>